<comment type="caution">
    <text evidence="1">The sequence shown here is derived from an EMBL/GenBank/DDBJ whole genome shotgun (WGS) entry which is preliminary data.</text>
</comment>
<reference evidence="1" key="1">
    <citation type="journal article" date="2021" name="Environ. Microbiol.">
        <title>Gene family expansions and transcriptome signatures uncover fungal adaptations to wood decay.</title>
        <authorList>
            <person name="Hage H."/>
            <person name="Miyauchi S."/>
            <person name="Viragh M."/>
            <person name="Drula E."/>
            <person name="Min B."/>
            <person name="Chaduli D."/>
            <person name="Navarro D."/>
            <person name="Favel A."/>
            <person name="Norest M."/>
            <person name="Lesage-Meessen L."/>
            <person name="Balint B."/>
            <person name="Merenyi Z."/>
            <person name="de Eugenio L."/>
            <person name="Morin E."/>
            <person name="Martinez A.T."/>
            <person name="Baldrian P."/>
            <person name="Stursova M."/>
            <person name="Martinez M.J."/>
            <person name="Novotny C."/>
            <person name="Magnuson J.K."/>
            <person name="Spatafora J.W."/>
            <person name="Maurice S."/>
            <person name="Pangilinan J."/>
            <person name="Andreopoulos W."/>
            <person name="LaButti K."/>
            <person name="Hundley H."/>
            <person name="Na H."/>
            <person name="Kuo A."/>
            <person name="Barry K."/>
            <person name="Lipzen A."/>
            <person name="Henrissat B."/>
            <person name="Riley R."/>
            <person name="Ahrendt S."/>
            <person name="Nagy L.G."/>
            <person name="Grigoriev I.V."/>
            <person name="Martin F."/>
            <person name="Rosso M.N."/>
        </authorList>
    </citation>
    <scope>NUCLEOTIDE SEQUENCE</scope>
    <source>
        <strain evidence="1">CBS 384.51</strain>
    </source>
</reference>
<evidence type="ECO:0000313" key="2">
    <source>
        <dbReference type="Proteomes" id="UP001055072"/>
    </source>
</evidence>
<proteinExistence type="predicted"/>
<organism evidence="1 2">
    <name type="scientific">Irpex rosettiformis</name>
    <dbReference type="NCBI Taxonomy" id="378272"/>
    <lineage>
        <taxon>Eukaryota</taxon>
        <taxon>Fungi</taxon>
        <taxon>Dikarya</taxon>
        <taxon>Basidiomycota</taxon>
        <taxon>Agaricomycotina</taxon>
        <taxon>Agaricomycetes</taxon>
        <taxon>Polyporales</taxon>
        <taxon>Irpicaceae</taxon>
        <taxon>Irpex</taxon>
    </lineage>
</organism>
<sequence length="466" mass="52045">MASSSSSTSHWRTSSSDGRSFTQSHSSIVPEGTVVITSVAESRKVEDKKMVNQYEFQESLGRGQHGEVSIARDTITETIAIKAVKRKNPKVDRMSQLRKNHLPVSPHLPLTDKLGITEQKIRKEIAIMKKCNHPHVVKLLEVIDDGLNEKIYMVMEYLGGGEIKWRTEGDEPALRVSQTRRICRDVILGLEYLHHHGIIHRDIKPANLLWSSDRRMVKIADFGVSHFSYAQQLAAAGQEGYSPEDDILMNEADLYKFAGTPMFLAPEILYDSGADTSTSSSTASNLYALGSESTGSAGATTPRKKPTITKAVDIWALGVTLYALLFGQMPFAGDGEWAIYGKIKEDDWEVPETMGSDGLPVGGRFQSRPSESEDVEGYLVIKLLDSFLQKDPNKRITLDGVKHHPWILHDMPNADQWLRQTAIEESFAVTDDETKSAVSSVKFRWPRSIAKGLYSLIRNVRPQRSF</sequence>
<dbReference type="EMBL" id="MU274906">
    <property type="protein sequence ID" value="KAI0090984.1"/>
    <property type="molecule type" value="Genomic_DNA"/>
</dbReference>
<protein>
    <submittedName>
        <fullName evidence="1">Kinase-like domain-containing protein</fullName>
    </submittedName>
</protein>
<name>A0ACB8UA45_9APHY</name>
<accession>A0ACB8UA45</accession>
<dbReference type="Proteomes" id="UP001055072">
    <property type="component" value="Unassembled WGS sequence"/>
</dbReference>
<gene>
    <name evidence="1" type="ORF">BDY19DRAFT_886476</name>
</gene>
<evidence type="ECO:0000313" key="1">
    <source>
        <dbReference type="EMBL" id="KAI0090984.1"/>
    </source>
</evidence>
<keyword evidence="2" id="KW-1185">Reference proteome</keyword>
<feature type="non-terminal residue" evidence="1">
    <location>
        <position position="466"/>
    </location>
</feature>